<evidence type="ECO:0000313" key="8">
    <source>
        <dbReference type="EMBL" id="HEN27428.1"/>
    </source>
</evidence>
<dbReference type="PANTHER" id="PTHR30473:SF1">
    <property type="entry name" value="PHOH-LIKE PROTEIN"/>
    <property type="match status" value="1"/>
</dbReference>
<reference evidence="8" key="1">
    <citation type="journal article" date="2020" name="mSystems">
        <title>Genome- and Community-Level Interaction Insights into Carbon Utilization and Element Cycling Functions of Hydrothermarchaeota in Hydrothermal Sediment.</title>
        <authorList>
            <person name="Zhou Z."/>
            <person name="Liu Y."/>
            <person name="Xu W."/>
            <person name="Pan J."/>
            <person name="Luo Z.H."/>
            <person name="Li M."/>
        </authorList>
    </citation>
    <scope>NUCLEOTIDE SEQUENCE [LARGE SCALE GENOMIC DNA]</scope>
    <source>
        <strain evidence="8">SpSt-34</strain>
        <strain evidence="9">SpSt-69</strain>
    </source>
</reference>
<organism evidence="8">
    <name type="scientific">candidate division WOR-3 bacterium</name>
    <dbReference type="NCBI Taxonomy" id="2052148"/>
    <lineage>
        <taxon>Bacteria</taxon>
        <taxon>Bacteria division WOR-3</taxon>
    </lineage>
</organism>
<comment type="caution">
    <text evidence="8">The sequence shown here is derived from an EMBL/GenBank/DDBJ whole genome shotgun (WGS) entry which is preliminary data.</text>
</comment>
<comment type="similarity">
    <text evidence="2">Belongs to the PhoH family.</text>
</comment>
<dbReference type="EMBL" id="DTDJ01000024">
    <property type="protein sequence ID" value="HGL17264.1"/>
    <property type="molecule type" value="Genomic_DNA"/>
</dbReference>
<dbReference type="AlphaFoldDB" id="A0A7C2K0X4"/>
<evidence type="ECO:0000256" key="2">
    <source>
        <dbReference type="ARBA" id="ARBA00010393"/>
    </source>
</evidence>
<dbReference type="PANTHER" id="PTHR30473">
    <property type="entry name" value="PROTEIN PHOH"/>
    <property type="match status" value="1"/>
</dbReference>
<keyword evidence="3" id="KW-0963">Cytoplasm</keyword>
<evidence type="ECO:0000256" key="6">
    <source>
        <dbReference type="ARBA" id="ARBA00039970"/>
    </source>
</evidence>
<evidence type="ECO:0000256" key="3">
    <source>
        <dbReference type="ARBA" id="ARBA00022490"/>
    </source>
</evidence>
<evidence type="ECO:0000259" key="7">
    <source>
        <dbReference type="Pfam" id="PF02562"/>
    </source>
</evidence>
<comment type="subcellular location">
    <subcellularLocation>
        <location evidence="1">Cytoplasm</location>
    </subcellularLocation>
</comment>
<dbReference type="Gene3D" id="3.40.50.300">
    <property type="entry name" value="P-loop containing nucleotide triphosphate hydrolases"/>
    <property type="match status" value="1"/>
</dbReference>
<dbReference type="FunFam" id="3.40.50.300:FF:000013">
    <property type="entry name" value="PhoH family ATPase"/>
    <property type="match status" value="1"/>
</dbReference>
<sequence>MEKVEKIIFIGDINPVEFLGVNDANLKFLKSRTSTEIIVRGDELRLRGSPEEVELVAKVIYILKEEIKRRHKMEEGEIREIMKWELEHARSRDEDSKSFLVTPKKRIELKTPNQREYIRLIDENDIVVAIGPAGTGKTFLAVAAAINYLRKNLVERIILTRPAVEAGESLGFLPGDFQEKINPYLTPLYDALYALLPAETIKRYIDTRVIEIAPLAYMRGRTFSDAFVILDEAQNTKAVQMKMFLTRLGPRSKLVLTGDITQIDLPGHETSGLVEIQSVLKGINGIAFIYFTSEDVIRHGLVKEIVEAYEKFENKSVVKKEKGKEG</sequence>
<protein>
    <recommendedName>
        <fullName evidence="6">PhoH-like protein</fullName>
    </recommendedName>
</protein>
<proteinExistence type="inferred from homology"/>
<feature type="domain" description="PhoH-like protein" evidence="7">
    <location>
        <begin position="107"/>
        <end position="310"/>
    </location>
</feature>
<evidence type="ECO:0000313" key="9">
    <source>
        <dbReference type="EMBL" id="HGL17264.1"/>
    </source>
</evidence>
<name>A0A7C2K0X4_UNCW3</name>
<dbReference type="GO" id="GO:0005524">
    <property type="term" value="F:ATP binding"/>
    <property type="evidence" value="ECO:0007669"/>
    <property type="project" value="UniProtKB-KW"/>
</dbReference>
<gene>
    <name evidence="8" type="ORF">ENQ77_01940</name>
    <name evidence="9" type="ORF">ENU66_02875</name>
</gene>
<evidence type="ECO:0000256" key="1">
    <source>
        <dbReference type="ARBA" id="ARBA00004496"/>
    </source>
</evidence>
<evidence type="ECO:0000256" key="5">
    <source>
        <dbReference type="ARBA" id="ARBA00022840"/>
    </source>
</evidence>
<dbReference type="SUPFAM" id="SSF52540">
    <property type="entry name" value="P-loop containing nucleoside triphosphate hydrolases"/>
    <property type="match status" value="1"/>
</dbReference>
<accession>A0A7C2K0X4</accession>
<dbReference type="GO" id="GO:0005829">
    <property type="term" value="C:cytosol"/>
    <property type="evidence" value="ECO:0007669"/>
    <property type="project" value="TreeGrafter"/>
</dbReference>
<dbReference type="InterPro" id="IPR003714">
    <property type="entry name" value="PhoH"/>
</dbReference>
<dbReference type="EMBL" id="DSOL01000052">
    <property type="protein sequence ID" value="HEN27428.1"/>
    <property type="molecule type" value="Genomic_DNA"/>
</dbReference>
<dbReference type="InterPro" id="IPR027417">
    <property type="entry name" value="P-loop_NTPase"/>
</dbReference>
<evidence type="ECO:0000256" key="4">
    <source>
        <dbReference type="ARBA" id="ARBA00022741"/>
    </source>
</evidence>
<keyword evidence="5" id="KW-0067">ATP-binding</keyword>
<keyword evidence="4" id="KW-0547">Nucleotide-binding</keyword>
<dbReference type="Pfam" id="PF02562">
    <property type="entry name" value="PhoH"/>
    <property type="match status" value="1"/>
</dbReference>
<dbReference type="InterPro" id="IPR051451">
    <property type="entry name" value="PhoH2-like"/>
</dbReference>